<evidence type="ECO:0000256" key="3">
    <source>
        <dbReference type="ARBA" id="ARBA00022679"/>
    </source>
</evidence>
<reference evidence="14 15" key="1">
    <citation type="submission" date="2019-07" db="EMBL/GenBank/DDBJ databases">
        <title>Complete Genome Sequence of Leptotrichia goodfellowii Strain JCM 16774.</title>
        <authorList>
            <person name="Watanabe S."/>
            <person name="Cui L."/>
        </authorList>
    </citation>
    <scope>NUCLEOTIDE SEQUENCE [LARGE SCALE GENOMIC DNA]</scope>
    <source>
        <strain evidence="14 15">JCM16774</strain>
    </source>
</reference>
<dbReference type="EMBL" id="AP019822">
    <property type="protein sequence ID" value="BBM36513.1"/>
    <property type="molecule type" value="Genomic_DNA"/>
</dbReference>
<dbReference type="InterPro" id="IPR004013">
    <property type="entry name" value="PHP_dom"/>
</dbReference>
<dbReference type="InterPro" id="IPR029460">
    <property type="entry name" value="DNAPol_HHH"/>
</dbReference>
<evidence type="ECO:0000256" key="11">
    <source>
        <dbReference type="HAMAP-Rule" id="MF_00356"/>
    </source>
</evidence>
<dbReference type="Pfam" id="PF07733">
    <property type="entry name" value="DNA_pol3_alpha"/>
    <property type="match status" value="1"/>
</dbReference>
<feature type="domain" description="Exonuclease" evidence="12">
    <location>
        <begin position="411"/>
        <end position="576"/>
    </location>
</feature>
<dbReference type="NCBIfam" id="TIGR00573">
    <property type="entry name" value="dnaq"/>
    <property type="match status" value="1"/>
</dbReference>
<keyword evidence="7 11" id="KW-0378">Hydrolase</keyword>
<accession>A0A510JEP6</accession>
<dbReference type="SMART" id="SM00479">
    <property type="entry name" value="EXOIII"/>
    <property type="match status" value="1"/>
</dbReference>
<feature type="domain" description="Polymerase/histidinol phosphatase N-terminal" evidence="13">
    <location>
        <begin position="327"/>
        <end position="393"/>
    </location>
</feature>
<dbReference type="InterPro" id="IPR012337">
    <property type="entry name" value="RNaseH-like_sf"/>
</dbReference>
<dbReference type="Proteomes" id="UP000321606">
    <property type="component" value="Chromosome"/>
</dbReference>
<evidence type="ECO:0000256" key="10">
    <source>
        <dbReference type="ARBA" id="ARBA00049244"/>
    </source>
</evidence>
<comment type="function">
    <text evidence="1 11">Required for replicative DNA synthesis. This DNA polymerase also exhibits 3' to 5' exonuclease activity.</text>
</comment>
<dbReference type="InterPro" id="IPR013520">
    <property type="entry name" value="Ribonucl_H"/>
</dbReference>
<dbReference type="FunFam" id="3.30.420.10:FF:000045">
    <property type="entry name" value="3'-5' exonuclease DinG"/>
    <property type="match status" value="1"/>
</dbReference>
<gene>
    <name evidence="11" type="primary">polC</name>
    <name evidence="14" type="ORF">JCM16774_1445</name>
</gene>
<dbReference type="Pfam" id="PF17657">
    <property type="entry name" value="DNA_pol3_finger"/>
    <property type="match status" value="1"/>
</dbReference>
<dbReference type="RefSeq" id="WP_036056131.1">
    <property type="nucleotide sequence ID" value="NZ_AP019822.1"/>
</dbReference>
<comment type="subcellular location">
    <subcellularLocation>
        <location evidence="11">Cytoplasm</location>
    </subcellularLocation>
</comment>
<dbReference type="GO" id="GO:0003677">
    <property type="term" value="F:DNA binding"/>
    <property type="evidence" value="ECO:0007669"/>
    <property type="project" value="UniProtKB-UniRule"/>
</dbReference>
<dbReference type="GO" id="GO:0003887">
    <property type="term" value="F:DNA-directed DNA polymerase activity"/>
    <property type="evidence" value="ECO:0007669"/>
    <property type="project" value="UniProtKB-UniRule"/>
</dbReference>
<proteinExistence type="inferred from homology"/>
<dbReference type="OrthoDB" id="9804290at2"/>
<evidence type="ECO:0000256" key="6">
    <source>
        <dbReference type="ARBA" id="ARBA00022722"/>
    </source>
</evidence>
<keyword evidence="9 11" id="KW-0239">DNA-directed DNA polymerase</keyword>
<dbReference type="InterPro" id="IPR040982">
    <property type="entry name" value="DNA_pol3_finger"/>
</dbReference>
<dbReference type="InterPro" id="IPR044923">
    <property type="entry name" value="PolC_middle_finger_sf"/>
</dbReference>
<dbReference type="Gene3D" id="3.30.1900.20">
    <property type="match status" value="2"/>
</dbReference>
<comment type="similarity">
    <text evidence="11">Belongs to the DNA polymerase type-C family. PolC subfamily.</text>
</comment>
<evidence type="ECO:0000256" key="8">
    <source>
        <dbReference type="ARBA" id="ARBA00022839"/>
    </source>
</evidence>
<dbReference type="Gene3D" id="1.10.150.870">
    <property type="match status" value="1"/>
</dbReference>
<dbReference type="SMART" id="SM00481">
    <property type="entry name" value="POLIIIAc"/>
    <property type="match status" value="1"/>
</dbReference>
<dbReference type="InterPro" id="IPR006054">
    <property type="entry name" value="DnaQ"/>
</dbReference>
<dbReference type="InterPro" id="IPR011708">
    <property type="entry name" value="DNA_pol3_alpha_NTPase_dom"/>
</dbReference>
<evidence type="ECO:0000259" key="12">
    <source>
        <dbReference type="SMART" id="SM00479"/>
    </source>
</evidence>
<evidence type="ECO:0000256" key="7">
    <source>
        <dbReference type="ARBA" id="ARBA00022801"/>
    </source>
</evidence>
<evidence type="ECO:0000256" key="1">
    <source>
        <dbReference type="ARBA" id="ARBA00003452"/>
    </source>
</evidence>
<evidence type="ECO:0000259" key="13">
    <source>
        <dbReference type="SMART" id="SM00481"/>
    </source>
</evidence>
<dbReference type="Gene3D" id="1.20.5.140">
    <property type="match status" value="1"/>
</dbReference>
<dbReference type="InterPro" id="IPR036397">
    <property type="entry name" value="RNaseH_sf"/>
</dbReference>
<comment type="catalytic activity">
    <reaction evidence="10 11">
        <text>DNA(n) + a 2'-deoxyribonucleoside 5'-triphosphate = DNA(n+1) + diphosphate</text>
        <dbReference type="Rhea" id="RHEA:22508"/>
        <dbReference type="Rhea" id="RHEA-COMP:17339"/>
        <dbReference type="Rhea" id="RHEA-COMP:17340"/>
        <dbReference type="ChEBI" id="CHEBI:33019"/>
        <dbReference type="ChEBI" id="CHEBI:61560"/>
        <dbReference type="ChEBI" id="CHEBI:173112"/>
        <dbReference type="EC" id="2.7.7.7"/>
    </reaction>
</comment>
<sequence length="1438" mass="165253">MTARYLKLKPDNKFTVKYDMKNFEIEYINLYSQKKEMEIHVIINHYDANKELKELRQLIHKNFGNDLTLKIKIGVKPEIIEKDVTEFIRFIIENYKSESVRHQYIFANYEVESFENEVFIKLPSEYMIEEGRKIEILKELSDRIFDITNKKFNIEFTNGDFEEIQEKIKEKKKHLERDVKAEEVPKIEIKKDETKDQQNGNKVTTAYNGFRRKVENREASEFSILENLNSGEGIALEGQIFDINISETKNGNLKYEFLITDYTDSIRCVIFPKNNETLKISLNDWVKVNGIFEPDKFTGEFYIRTQKVDKIEPKISKRFDNAEKKRVELHAHTNMSEMSGVVSAKDLAKRAKEFGHSAVAVTDFGVVHSFPFAYKESDENFKIIFGVEAYVVDDEQEMITKPADRLIEDEIYVVFDIETTGLDPYKDKIIEIGAIKLKGKEIIDEFSVFINPEIDIPEEITALTNITNDMVKDAEKVETVLPKFLEFCKDTTVVAHNAKFDVGFINQKAKNLGLEYSPSVIDTLHWARILLPEQKRFGLKYIANYFNVVLDNHHRAVDDAKATAEIFQKFLNMVLSRGVLKLSEINQELQTNIQNADTLNTMILVKNQDGLRDLYELISRSHIEFFGNKKPRIPKTLLNNMRKNLLLASSASAVFGNSGELVNLYLRGTEREEIEEKAKFYDYIEIQPLSNYADLEGDSLIENENAKIVLEMNKYFYDLGKKLDKIVVATGDVHYLEEREAINRSVLVLGSGMGRRVFSYDKKLFFKTTEEMLEEFSYLGNDEAYEVVVENTNKINDMIESVRPIPKGFYPPKIEGAEDEVRKMTYEKLHELYGENVPEHLNERIEKELNSIIGNGFAVLYLIAQKLVKKSLDNGYLVGSRGSVGSSIVAYMMGITEVNGLYPHYRCPNCKHSEFTELEGSGVDLEDKICPNCGTKYIKDGHAIPFEVFMGFNGDKVPDIDLNFSGEYQGEIHKYTEELFGSDNVFRAGTISTLAEKNAFGYVKKYFEEVEGTTEISKRKSEIMRIAKGCEGARKTTGQHPGGMIVVPKDKSIYDFCPIQRPANDVNADSKTTHFDYHVMDEQLVKLDILGHDDPTTLRILQDLTGIDIYTIPLDDKKVMSLFSGTEALGVTPEQIGSPVGSSGIPEFGTSFVKQMLVDTKPTTFAELVRISGLSHGTDVWLNNAQEYVRNGTATLSEIITVRDDIMNYLIDNGLDKSVAFTIMEFVRKGQPTKNPEKWKEYSKIMKEHKVKQWYIDSCEKIKYMFPKGHAVAYVMMAVRIAYFKVHYPLEFYTAFLNRKVEDFKMTAMFKPIDELKKSRTELDRKGNLNAKEKQELFLYEILIEMHYRGIELMQIDIYKSDARQFRIENGKIRMPLIAMDGLGEAVAINVINERKNGEFLSIEDLVKRTKLNKTVVDLLKTYNCVPELSATNQQTLF</sequence>
<dbReference type="GO" id="GO:0005737">
    <property type="term" value="C:cytoplasm"/>
    <property type="evidence" value="ECO:0007669"/>
    <property type="project" value="UniProtKB-SubCell"/>
</dbReference>
<evidence type="ECO:0000313" key="15">
    <source>
        <dbReference type="Proteomes" id="UP000321606"/>
    </source>
</evidence>
<dbReference type="PANTHER" id="PTHR32294">
    <property type="entry name" value="DNA POLYMERASE III SUBUNIT ALPHA"/>
    <property type="match status" value="1"/>
</dbReference>
<dbReference type="KEGG" id="lgo:JCM16774_1445"/>
<dbReference type="CDD" id="cd04484">
    <property type="entry name" value="polC_OBF"/>
    <property type="match status" value="1"/>
</dbReference>
<name>A0A510JEP6_9FUSO</name>
<dbReference type="InterPro" id="IPR012340">
    <property type="entry name" value="NA-bd_OB-fold"/>
</dbReference>
<dbReference type="GO" id="GO:0006261">
    <property type="term" value="P:DNA-templated DNA replication"/>
    <property type="evidence" value="ECO:0007669"/>
    <property type="project" value="UniProtKB-UniRule"/>
</dbReference>
<dbReference type="SUPFAM" id="SSF53098">
    <property type="entry name" value="Ribonuclease H-like"/>
    <property type="match status" value="1"/>
</dbReference>
<dbReference type="NCBIfam" id="NF001688">
    <property type="entry name" value="PRK00448.1"/>
    <property type="match status" value="1"/>
</dbReference>
<keyword evidence="8 11" id="KW-0269">Exonuclease</keyword>
<dbReference type="PANTHER" id="PTHR32294:SF5">
    <property type="entry name" value="DNA POLYMERASE III POLC-TYPE"/>
    <property type="match status" value="1"/>
</dbReference>
<evidence type="ECO:0000256" key="9">
    <source>
        <dbReference type="ARBA" id="ARBA00022932"/>
    </source>
</evidence>
<evidence type="ECO:0000256" key="4">
    <source>
        <dbReference type="ARBA" id="ARBA00022695"/>
    </source>
</evidence>
<dbReference type="CDD" id="cd06127">
    <property type="entry name" value="DEDDh"/>
    <property type="match status" value="1"/>
</dbReference>
<dbReference type="Gene3D" id="3.20.20.140">
    <property type="entry name" value="Metal-dependent hydrolases"/>
    <property type="match status" value="2"/>
</dbReference>
<dbReference type="Gene3D" id="1.10.150.700">
    <property type="entry name" value="PolC, middle finger domain"/>
    <property type="match status" value="2"/>
</dbReference>
<dbReference type="EC" id="2.7.7.7" evidence="11"/>
<dbReference type="Pfam" id="PF14579">
    <property type="entry name" value="HHH_6"/>
    <property type="match status" value="1"/>
</dbReference>
<dbReference type="STRING" id="714315.GCA_000516535_01454"/>
<dbReference type="InterPro" id="IPR004805">
    <property type="entry name" value="DnaE2/DnaE/PolC"/>
</dbReference>
<dbReference type="Pfam" id="PF02811">
    <property type="entry name" value="PHP"/>
    <property type="match status" value="1"/>
</dbReference>
<dbReference type="NCBIfam" id="TIGR01405">
    <property type="entry name" value="polC_Gram_pos"/>
    <property type="match status" value="1"/>
</dbReference>
<dbReference type="InterPro" id="IPR003141">
    <property type="entry name" value="Pol/His_phosphatase_N"/>
</dbReference>
<evidence type="ECO:0000313" key="14">
    <source>
        <dbReference type="EMBL" id="BBM36513.1"/>
    </source>
</evidence>
<keyword evidence="6 11" id="KW-0540">Nuclease</keyword>
<evidence type="ECO:0000256" key="5">
    <source>
        <dbReference type="ARBA" id="ARBA00022705"/>
    </source>
</evidence>
<keyword evidence="5 11" id="KW-0235">DNA replication</keyword>
<protein>
    <recommendedName>
        <fullName evidence="11">DNA polymerase III PolC-type</fullName>
        <shortName evidence="11">PolIII</shortName>
        <ecNumber evidence="11">2.7.7.7</ecNumber>
    </recommendedName>
</protein>
<dbReference type="InterPro" id="IPR006308">
    <property type="entry name" value="Pol_III_a_PolC-type_gram_pos"/>
</dbReference>
<dbReference type="Gene3D" id="3.30.420.10">
    <property type="entry name" value="Ribonuclease H-like superfamily/Ribonuclease H"/>
    <property type="match status" value="1"/>
</dbReference>
<dbReference type="HAMAP" id="MF_00356">
    <property type="entry name" value="DNApol_PolC"/>
    <property type="match status" value="1"/>
</dbReference>
<dbReference type="Gene3D" id="2.40.50.140">
    <property type="entry name" value="Nucleic acid-binding proteins"/>
    <property type="match status" value="1"/>
</dbReference>
<dbReference type="CDD" id="cd07435">
    <property type="entry name" value="PHP_PolIIIA_POLC"/>
    <property type="match status" value="1"/>
</dbReference>
<keyword evidence="4 11" id="KW-0548">Nucleotidyltransferase</keyword>
<dbReference type="GO" id="GO:0008408">
    <property type="term" value="F:3'-5' exonuclease activity"/>
    <property type="evidence" value="ECO:0007669"/>
    <property type="project" value="UniProtKB-UniRule"/>
</dbReference>
<keyword evidence="2 11" id="KW-0963">Cytoplasm</keyword>
<dbReference type="Pfam" id="PF00929">
    <property type="entry name" value="RNase_T"/>
    <property type="match status" value="1"/>
</dbReference>
<evidence type="ECO:0000256" key="2">
    <source>
        <dbReference type="ARBA" id="ARBA00022490"/>
    </source>
</evidence>
<organism evidence="14 15">
    <name type="scientific">Pseudoleptotrichia goodfellowii</name>
    <dbReference type="NCBI Taxonomy" id="157692"/>
    <lineage>
        <taxon>Bacteria</taxon>
        <taxon>Fusobacteriati</taxon>
        <taxon>Fusobacteriota</taxon>
        <taxon>Fusobacteriia</taxon>
        <taxon>Fusobacteriales</taxon>
        <taxon>Leptotrichiaceae</taxon>
        <taxon>Pseudoleptotrichia</taxon>
    </lineage>
</organism>
<keyword evidence="3 11" id="KW-0808">Transferase</keyword>